<protein>
    <submittedName>
        <fullName evidence="4">DUF4974 domain-containing protein</fullName>
    </submittedName>
</protein>
<proteinExistence type="predicted"/>
<keyword evidence="1" id="KW-1133">Transmembrane helix</keyword>
<dbReference type="PANTHER" id="PTHR30273">
    <property type="entry name" value="PERIPLASMIC SIGNAL SENSOR AND SIGMA FACTOR ACTIVATOR FECR-RELATED"/>
    <property type="match status" value="1"/>
</dbReference>
<dbReference type="Proteomes" id="UP000283426">
    <property type="component" value="Unassembled WGS sequence"/>
</dbReference>
<dbReference type="FunFam" id="2.60.120.1440:FF:000001">
    <property type="entry name" value="Putative anti-sigma factor"/>
    <property type="match status" value="1"/>
</dbReference>
<comment type="caution">
    <text evidence="4">The sequence shown here is derived from an EMBL/GenBank/DDBJ whole genome shotgun (WGS) entry which is preliminary data.</text>
</comment>
<feature type="transmembrane region" description="Helical" evidence="1">
    <location>
        <begin position="88"/>
        <end position="108"/>
    </location>
</feature>
<dbReference type="PANTHER" id="PTHR30273:SF2">
    <property type="entry name" value="PROTEIN FECR"/>
    <property type="match status" value="1"/>
</dbReference>
<dbReference type="RefSeq" id="WP_118107080.1">
    <property type="nucleotide sequence ID" value="NZ_QRYW01000002.1"/>
</dbReference>
<sequence length="381" mass="44718">MLEYDNNYIRRLIQLDLVGGLSPEEKGKLEDWINESEEHRLLFYKIKKQLSINEIRNYLQTDVEDAWKKVREKTFGAPPVRPRIRPKWLKYAAVVLPVLLSITLWYTWKEEMKNKQATVARLNPVLTLDNGEKYQLDPEEQTEIYVNEEVKAYQAGGGLIYDTTARQEENKYNRIEVPRGSEYWIVLPDGTRVWLNAATELKYPVAFHAKERRVYLKGEAYFEVAPDKNRPFYVETEEVKVRVLGTVFDVNTHYTRGVRTVLVEGAVALEWGDQKEIRMKPGELADFDRTTTEVTLKEVDVTSYISWKEGYFVFEDEPLEEIMHTLSLWYDKEFLFVGKQSRALHFSGHIKRYERIETILSAITDVTGVEFRMNGQIILIR</sequence>
<dbReference type="Pfam" id="PF04773">
    <property type="entry name" value="FecR"/>
    <property type="match status" value="1"/>
</dbReference>
<accession>A0A412WT40</accession>
<evidence type="ECO:0000256" key="1">
    <source>
        <dbReference type="SAM" id="Phobius"/>
    </source>
</evidence>
<dbReference type="Gene3D" id="2.60.120.1440">
    <property type="match status" value="1"/>
</dbReference>
<feature type="domain" description="FecR protein" evidence="2">
    <location>
        <begin position="174"/>
        <end position="267"/>
    </location>
</feature>
<organism evidence="4 5">
    <name type="scientific">Odoribacter splanchnicus</name>
    <dbReference type="NCBI Taxonomy" id="28118"/>
    <lineage>
        <taxon>Bacteria</taxon>
        <taxon>Pseudomonadati</taxon>
        <taxon>Bacteroidota</taxon>
        <taxon>Bacteroidia</taxon>
        <taxon>Bacteroidales</taxon>
        <taxon>Odoribacteraceae</taxon>
        <taxon>Odoribacter</taxon>
    </lineage>
</organism>
<dbReference type="InterPro" id="IPR012373">
    <property type="entry name" value="Ferrdict_sens_TM"/>
</dbReference>
<keyword evidence="1" id="KW-0812">Transmembrane</keyword>
<gene>
    <name evidence="4" type="ORF">DWW24_01480</name>
</gene>
<dbReference type="InterPro" id="IPR006860">
    <property type="entry name" value="FecR"/>
</dbReference>
<evidence type="ECO:0000259" key="2">
    <source>
        <dbReference type="Pfam" id="PF04773"/>
    </source>
</evidence>
<dbReference type="AlphaFoldDB" id="A0A412WT40"/>
<keyword evidence="1" id="KW-0472">Membrane</keyword>
<evidence type="ECO:0000313" key="5">
    <source>
        <dbReference type="Proteomes" id="UP000283426"/>
    </source>
</evidence>
<name>A0A412WT40_9BACT</name>
<evidence type="ECO:0000313" key="4">
    <source>
        <dbReference type="EMBL" id="RGV30372.1"/>
    </source>
</evidence>
<dbReference type="PIRSF" id="PIRSF018266">
    <property type="entry name" value="FecR"/>
    <property type="match status" value="1"/>
</dbReference>
<reference evidence="4 5" key="1">
    <citation type="submission" date="2018-08" db="EMBL/GenBank/DDBJ databases">
        <title>A genome reference for cultivated species of the human gut microbiota.</title>
        <authorList>
            <person name="Zou Y."/>
            <person name="Xue W."/>
            <person name="Luo G."/>
        </authorList>
    </citation>
    <scope>NUCLEOTIDE SEQUENCE [LARGE SCALE GENOMIC DNA]</scope>
    <source>
        <strain evidence="4 5">AF14-6AC</strain>
    </source>
</reference>
<dbReference type="InterPro" id="IPR032508">
    <property type="entry name" value="FecR_C"/>
</dbReference>
<dbReference type="GO" id="GO:0016989">
    <property type="term" value="F:sigma factor antagonist activity"/>
    <property type="evidence" value="ECO:0007669"/>
    <property type="project" value="TreeGrafter"/>
</dbReference>
<dbReference type="Gene3D" id="3.55.50.30">
    <property type="match status" value="1"/>
</dbReference>
<evidence type="ECO:0000259" key="3">
    <source>
        <dbReference type="Pfam" id="PF16344"/>
    </source>
</evidence>
<feature type="domain" description="Protein FecR C-terminal" evidence="3">
    <location>
        <begin position="311"/>
        <end position="380"/>
    </location>
</feature>
<dbReference type="Pfam" id="PF16344">
    <property type="entry name" value="FecR_C"/>
    <property type="match status" value="1"/>
</dbReference>
<dbReference type="EMBL" id="QRYW01000002">
    <property type="protein sequence ID" value="RGV30372.1"/>
    <property type="molecule type" value="Genomic_DNA"/>
</dbReference>